<dbReference type="InterPro" id="IPR006527">
    <property type="entry name" value="F-box-assoc_dom_typ1"/>
</dbReference>
<accession>A0A9N7NY89</accession>
<keyword evidence="3" id="KW-1185">Reference proteome</keyword>
<gene>
    <name evidence="2" type="ORF">SHERM_00595</name>
</gene>
<comment type="caution">
    <text evidence="2">The sequence shown here is derived from an EMBL/GenBank/DDBJ whole genome shotgun (WGS) entry which is preliminary data.</text>
</comment>
<name>A0A9N7NY89_STRHE</name>
<evidence type="ECO:0000313" key="2">
    <source>
        <dbReference type="EMBL" id="CAA0841578.1"/>
    </source>
</evidence>
<feature type="domain" description="F-box associated beta-propeller type 1" evidence="1">
    <location>
        <begin position="25"/>
        <end position="101"/>
    </location>
</feature>
<sequence length="172" mass="19625">MRNYFSLLSWDDKSLSARQLHLPFPTIKDVSYCDGVVCLDDGFIDDRVALWNPSTNEFKFLPKTSIQLHPDADYLMFECPVIGFDSNSQHLKVLRLHLAERDGSLATITYPNYGEEKTFELWVRSHDGSWEWISTFCVPGAEAPLGFWTKDDLLFRGKGDGEDSMSCFTIGL</sequence>
<dbReference type="EMBL" id="CACSLK010034236">
    <property type="protein sequence ID" value="CAA0841578.1"/>
    <property type="molecule type" value="Genomic_DNA"/>
</dbReference>
<dbReference type="Pfam" id="PF07734">
    <property type="entry name" value="FBA_1"/>
    <property type="match status" value="1"/>
</dbReference>
<reference evidence="2" key="1">
    <citation type="submission" date="2019-12" db="EMBL/GenBank/DDBJ databases">
        <authorList>
            <person name="Scholes J."/>
        </authorList>
    </citation>
    <scope>NUCLEOTIDE SEQUENCE</scope>
</reference>
<protein>
    <recommendedName>
        <fullName evidence="1">F-box associated beta-propeller type 1 domain-containing protein</fullName>
    </recommendedName>
</protein>
<evidence type="ECO:0000313" key="3">
    <source>
        <dbReference type="Proteomes" id="UP001153555"/>
    </source>
</evidence>
<evidence type="ECO:0000259" key="1">
    <source>
        <dbReference type="Pfam" id="PF07734"/>
    </source>
</evidence>
<dbReference type="Proteomes" id="UP001153555">
    <property type="component" value="Unassembled WGS sequence"/>
</dbReference>
<dbReference type="AlphaFoldDB" id="A0A9N7NY89"/>
<proteinExistence type="predicted"/>
<dbReference type="OrthoDB" id="913973at2759"/>
<organism evidence="2 3">
    <name type="scientific">Striga hermonthica</name>
    <name type="common">Purple witchweed</name>
    <name type="synonym">Buchnera hermonthica</name>
    <dbReference type="NCBI Taxonomy" id="68872"/>
    <lineage>
        <taxon>Eukaryota</taxon>
        <taxon>Viridiplantae</taxon>
        <taxon>Streptophyta</taxon>
        <taxon>Embryophyta</taxon>
        <taxon>Tracheophyta</taxon>
        <taxon>Spermatophyta</taxon>
        <taxon>Magnoliopsida</taxon>
        <taxon>eudicotyledons</taxon>
        <taxon>Gunneridae</taxon>
        <taxon>Pentapetalae</taxon>
        <taxon>asterids</taxon>
        <taxon>lamiids</taxon>
        <taxon>Lamiales</taxon>
        <taxon>Orobanchaceae</taxon>
        <taxon>Buchnereae</taxon>
        <taxon>Striga</taxon>
    </lineage>
</organism>